<dbReference type="Pfam" id="PF24793">
    <property type="entry name" value="GINT1_N"/>
    <property type="match status" value="1"/>
</dbReference>
<proteinExistence type="predicted"/>
<reference evidence="3 4" key="1">
    <citation type="submission" date="2020-10" db="EMBL/GenBank/DDBJ databases">
        <title>ChiBAC.</title>
        <authorList>
            <person name="Zenner C."/>
            <person name="Hitch T.C.A."/>
            <person name="Clavel T."/>
        </authorList>
    </citation>
    <scope>NUCLEOTIDE SEQUENCE [LARGE SCALE GENOMIC DNA]</scope>
    <source>
        <strain evidence="3 4">DSM 109015</strain>
    </source>
</reference>
<gene>
    <name evidence="3" type="ORF">INF35_08585</name>
</gene>
<feature type="compositionally biased region" description="Low complexity" evidence="1">
    <location>
        <begin position="316"/>
        <end position="333"/>
    </location>
</feature>
<dbReference type="InterPro" id="IPR056442">
    <property type="entry name" value="GINT1_N"/>
</dbReference>
<keyword evidence="4" id="KW-1185">Reference proteome</keyword>
<evidence type="ECO:0000256" key="1">
    <source>
        <dbReference type="SAM" id="MobiDB-lite"/>
    </source>
</evidence>
<name>A0ABR9R3Y7_9FIRM</name>
<comment type="caution">
    <text evidence="3">The sequence shown here is derived from an EMBL/GenBank/DDBJ whole genome shotgun (WGS) entry which is preliminary data.</text>
</comment>
<organism evidence="3 4">
    <name type="scientific">Gemmiger gallinarum</name>
    <dbReference type="NCBI Taxonomy" id="2779354"/>
    <lineage>
        <taxon>Bacteria</taxon>
        <taxon>Bacillati</taxon>
        <taxon>Bacillota</taxon>
        <taxon>Clostridia</taxon>
        <taxon>Eubacteriales</taxon>
        <taxon>Gemmiger</taxon>
    </lineage>
</organism>
<feature type="region of interest" description="Disordered" evidence="1">
    <location>
        <begin position="314"/>
        <end position="342"/>
    </location>
</feature>
<dbReference type="RefSeq" id="WP_193501489.1">
    <property type="nucleotide sequence ID" value="NZ_JADCKC010000002.1"/>
</dbReference>
<feature type="domain" description="Glucosamine inositolphosphorylceramide transferase 1 N-terminal" evidence="2">
    <location>
        <begin position="57"/>
        <end position="178"/>
    </location>
</feature>
<sequence length="342" mass="38085">MNQVYRALHMPPDRLFKKLTGQKEIYTIALRPIPPEAPLPALGEGAYTPLPFDGRTWYADPLLYHHGDERWIFCEAFDLAAGRGDIAAIPLAEDGTLGEPRVVLSTGSHLSFPTVFDWRGETWMIPESSALHTLDLYRCAEFPGKWEQAACFQVGCELCDTILLDKTDDELTLLCSETKPENQLYTRYRRYTLRHTAGQEDAGLVSHDFELEPDEPFNLQHREYGLGFRNAGPMFELGGQTIHPTQVSTKVDYGVYLQFFARRGASEIPLCAAEPHIVTITGLNRADVVGIHTYCRDDRFEVIDARYLTRLPKQPAAPAAAPGPAAPAVPGDAPDSKGEPED</sequence>
<dbReference type="EMBL" id="JADCKC010000002">
    <property type="protein sequence ID" value="MBE5037839.1"/>
    <property type="molecule type" value="Genomic_DNA"/>
</dbReference>
<evidence type="ECO:0000259" key="2">
    <source>
        <dbReference type="Pfam" id="PF24793"/>
    </source>
</evidence>
<dbReference type="Proteomes" id="UP000768567">
    <property type="component" value="Unassembled WGS sequence"/>
</dbReference>
<accession>A0ABR9R3Y7</accession>
<evidence type="ECO:0000313" key="3">
    <source>
        <dbReference type="EMBL" id="MBE5037839.1"/>
    </source>
</evidence>
<protein>
    <recommendedName>
        <fullName evidence="2">Glucosamine inositolphosphorylceramide transferase 1 N-terminal domain-containing protein</fullName>
    </recommendedName>
</protein>
<evidence type="ECO:0000313" key="4">
    <source>
        <dbReference type="Proteomes" id="UP000768567"/>
    </source>
</evidence>